<feature type="transmembrane region" description="Helical" evidence="2">
    <location>
        <begin position="119"/>
        <end position="142"/>
    </location>
</feature>
<keyword evidence="5" id="KW-1185">Reference proteome</keyword>
<dbReference type="Pfam" id="PF00499">
    <property type="entry name" value="Oxidored_q3"/>
    <property type="match status" value="1"/>
</dbReference>
<protein>
    <recommendedName>
        <fullName evidence="2">NADH-quinone oxidoreductase subunit J</fullName>
        <ecNumber evidence="2">7.1.1.-</ecNumber>
    </recommendedName>
</protein>
<keyword evidence="2" id="KW-0472">Membrane</keyword>
<reference evidence="4 5" key="1">
    <citation type="submission" date="2020-08" db="EMBL/GenBank/DDBJ databases">
        <title>Genomic Encyclopedia of Type Strains, Phase IV (KMG-IV): sequencing the most valuable type-strain genomes for metagenomic binning, comparative biology and taxonomic classification.</title>
        <authorList>
            <person name="Goeker M."/>
        </authorList>
    </citation>
    <scope>NUCLEOTIDE SEQUENCE [LARGE SCALE GENOMIC DNA]</scope>
    <source>
        <strain evidence="4 5">DSM 103725</strain>
    </source>
</reference>
<proteinExistence type="inferred from homology"/>
<feature type="transmembrane region" description="Helical" evidence="2">
    <location>
        <begin position="95"/>
        <end position="113"/>
    </location>
</feature>
<dbReference type="InterPro" id="IPR001457">
    <property type="entry name" value="NADH_UbQ/plastoQ_OxRdtase_su6"/>
</dbReference>
<keyword evidence="2" id="KW-1133">Transmembrane helix</keyword>
<dbReference type="EMBL" id="JACHGY010000001">
    <property type="protein sequence ID" value="MBB6431271.1"/>
    <property type="molecule type" value="Genomic_DNA"/>
</dbReference>
<dbReference type="PANTHER" id="PTHR33269">
    <property type="entry name" value="NADH-UBIQUINONE OXIDOREDUCTASE CHAIN 6"/>
    <property type="match status" value="1"/>
</dbReference>
<feature type="transmembrane region" description="Helical" evidence="2">
    <location>
        <begin position="6"/>
        <end position="22"/>
    </location>
</feature>
<evidence type="ECO:0000313" key="5">
    <source>
        <dbReference type="Proteomes" id="UP000541810"/>
    </source>
</evidence>
<comment type="function">
    <text evidence="2">NDH-1 shuttles electrons from NADH, via FMN and iron-sulfur (Fe-S) centers, to quinones in the respiratory chain. Couples the redox reaction to proton translocation (for every two electrons transferred, four hydrogen ions are translocated across the cytoplasmic membrane), and thus conserves the redox energy in a proton gradient.</text>
</comment>
<gene>
    <name evidence="4" type="ORF">HNQ40_003077</name>
</gene>
<organism evidence="4 5">
    <name type="scientific">Algisphaera agarilytica</name>
    <dbReference type="NCBI Taxonomy" id="1385975"/>
    <lineage>
        <taxon>Bacteria</taxon>
        <taxon>Pseudomonadati</taxon>
        <taxon>Planctomycetota</taxon>
        <taxon>Phycisphaerae</taxon>
        <taxon>Phycisphaerales</taxon>
        <taxon>Phycisphaeraceae</taxon>
        <taxon>Algisphaera</taxon>
    </lineage>
</organism>
<dbReference type="Gene3D" id="1.20.120.1200">
    <property type="entry name" value="NADH-ubiquinone/plastoquinone oxidoreductase chain 6, subunit NuoJ"/>
    <property type="match status" value="1"/>
</dbReference>
<dbReference type="GO" id="GO:0008137">
    <property type="term" value="F:NADH dehydrogenase (ubiquinone) activity"/>
    <property type="evidence" value="ECO:0007669"/>
    <property type="project" value="UniProtKB-UniRule"/>
</dbReference>
<dbReference type="EC" id="7.1.1.-" evidence="2"/>
<dbReference type="RefSeq" id="WP_184678752.1">
    <property type="nucleotide sequence ID" value="NZ_JACHGY010000001.1"/>
</dbReference>
<dbReference type="AlphaFoldDB" id="A0A7X0HAR3"/>
<keyword evidence="2" id="KW-1003">Cell membrane</keyword>
<accession>A0A7X0HAR3</accession>
<comment type="caution">
    <text evidence="2">Lacks conserved residue(s) required for the propagation of feature annotation.</text>
</comment>
<name>A0A7X0HAR3_9BACT</name>
<sequence length="301" mass="31822">MQPQLVLYIASVVGAIALFLLMPKPGKDLRVLGGVLGAAALGGLWLVLVPLFLLNDDGGLDTGFSDGQTPFYYVFSAIAIAAAVRVITHTRPVYAALWFVMVVMSSAGLLLTLSAEFMAFAMLIIYGGAILVTYMFVIMLATPPRSFEEKDDGPEYERFASEPMWAAAAGFLLLAVVLSVYFQPMQANPDALAVSDAVVAETILPGRSNADENAALGTPSGNPVVLDENDQPVVQLTNVERVGLDLFQAHPLAIELAGVILLLALVGAVVIAKTQIHDEDEGEDEPQTADSSASTEVAAQS</sequence>
<keyword evidence="2" id="KW-0520">NAD</keyword>
<dbReference type="InterPro" id="IPR042106">
    <property type="entry name" value="Nuo/plastoQ_OxRdtase_6_NuoJ"/>
</dbReference>
<dbReference type="GO" id="GO:0005886">
    <property type="term" value="C:plasma membrane"/>
    <property type="evidence" value="ECO:0007669"/>
    <property type="project" value="UniProtKB-SubCell"/>
</dbReference>
<feature type="region of interest" description="Disordered" evidence="3">
    <location>
        <begin position="277"/>
        <end position="301"/>
    </location>
</feature>
<comment type="similarity">
    <text evidence="1 2">Belongs to the complex I subunit 6 family.</text>
</comment>
<feature type="transmembrane region" description="Helical" evidence="2">
    <location>
        <begin position="29"/>
        <end position="51"/>
    </location>
</feature>
<dbReference type="PANTHER" id="PTHR33269:SF17">
    <property type="entry name" value="NADH-UBIQUINONE OXIDOREDUCTASE CHAIN 6"/>
    <property type="match status" value="1"/>
</dbReference>
<keyword evidence="2" id="KW-0812">Transmembrane</keyword>
<evidence type="ECO:0000256" key="1">
    <source>
        <dbReference type="ARBA" id="ARBA00005698"/>
    </source>
</evidence>
<dbReference type="Proteomes" id="UP000541810">
    <property type="component" value="Unassembled WGS sequence"/>
</dbReference>
<feature type="transmembrane region" description="Helical" evidence="2">
    <location>
        <begin position="163"/>
        <end position="182"/>
    </location>
</feature>
<evidence type="ECO:0000313" key="4">
    <source>
        <dbReference type="EMBL" id="MBB6431271.1"/>
    </source>
</evidence>
<feature type="compositionally biased region" description="Acidic residues" evidence="3">
    <location>
        <begin position="278"/>
        <end position="287"/>
    </location>
</feature>
<feature type="transmembrane region" description="Helical" evidence="2">
    <location>
        <begin position="71"/>
        <end position="88"/>
    </location>
</feature>
<evidence type="ECO:0000256" key="3">
    <source>
        <dbReference type="SAM" id="MobiDB-lite"/>
    </source>
</evidence>
<dbReference type="GO" id="GO:0048038">
    <property type="term" value="F:quinone binding"/>
    <property type="evidence" value="ECO:0007669"/>
    <property type="project" value="UniProtKB-UniRule"/>
</dbReference>
<feature type="transmembrane region" description="Helical" evidence="2">
    <location>
        <begin position="252"/>
        <end position="272"/>
    </location>
</feature>
<evidence type="ECO:0000256" key="2">
    <source>
        <dbReference type="RuleBase" id="RU004429"/>
    </source>
</evidence>
<comment type="caution">
    <text evidence="4">The sequence shown here is derived from an EMBL/GenBank/DDBJ whole genome shotgun (WGS) entry which is preliminary data.</text>
</comment>
<comment type="catalytic activity">
    <reaction evidence="2">
        <text>a quinone + NADH + 5 H(+)(in) = a quinol + NAD(+) + 4 H(+)(out)</text>
        <dbReference type="Rhea" id="RHEA:57888"/>
        <dbReference type="ChEBI" id="CHEBI:15378"/>
        <dbReference type="ChEBI" id="CHEBI:24646"/>
        <dbReference type="ChEBI" id="CHEBI:57540"/>
        <dbReference type="ChEBI" id="CHEBI:57945"/>
        <dbReference type="ChEBI" id="CHEBI:132124"/>
    </reaction>
</comment>
<comment type="subcellular location">
    <subcellularLocation>
        <location evidence="2">Cell membrane</location>
        <topology evidence="2">Multi-pass membrane protein</topology>
    </subcellularLocation>
</comment>
<feature type="compositionally biased region" description="Polar residues" evidence="3">
    <location>
        <begin position="288"/>
        <end position="301"/>
    </location>
</feature>
<keyword evidence="2" id="KW-0874">Quinone</keyword>